<dbReference type="Gene3D" id="3.40.50.2000">
    <property type="entry name" value="Glycogen Phosphorylase B"/>
    <property type="match status" value="2"/>
</dbReference>
<feature type="domain" description="Glycosyltransferase subfamily 4-like N-terminal" evidence="3">
    <location>
        <begin position="24"/>
        <end position="179"/>
    </location>
</feature>
<dbReference type="EMBL" id="JBHSTP010000001">
    <property type="protein sequence ID" value="MFC6354802.1"/>
    <property type="molecule type" value="Genomic_DNA"/>
</dbReference>
<organism evidence="4 5">
    <name type="scientific">Luethyella okanaganae</name>
    <dbReference type="NCBI Taxonomy" id="69372"/>
    <lineage>
        <taxon>Bacteria</taxon>
        <taxon>Bacillati</taxon>
        <taxon>Actinomycetota</taxon>
        <taxon>Actinomycetes</taxon>
        <taxon>Micrococcales</taxon>
        <taxon>Microbacteriaceae</taxon>
        <taxon>Luethyella</taxon>
    </lineage>
</organism>
<dbReference type="PANTHER" id="PTHR12526">
    <property type="entry name" value="GLYCOSYLTRANSFERASE"/>
    <property type="match status" value="1"/>
</dbReference>
<evidence type="ECO:0000256" key="1">
    <source>
        <dbReference type="ARBA" id="ARBA00022676"/>
    </source>
</evidence>
<evidence type="ECO:0000313" key="5">
    <source>
        <dbReference type="Proteomes" id="UP001596306"/>
    </source>
</evidence>
<name>A0ABW1VD14_9MICO</name>
<dbReference type="EC" id="2.4.-.-" evidence="4"/>
<accession>A0ABW1VD14</accession>
<proteinExistence type="predicted"/>
<evidence type="ECO:0000259" key="3">
    <source>
        <dbReference type="Pfam" id="PF13579"/>
    </source>
</evidence>
<dbReference type="Pfam" id="PF13692">
    <property type="entry name" value="Glyco_trans_1_4"/>
    <property type="match status" value="1"/>
</dbReference>
<keyword evidence="2 4" id="KW-0808">Transferase</keyword>
<sequence length="394" mass="43447">MRILFIHEVNYSNKVIFEMHEFPEMLALRGHEISFFHFPEHPDVPRRSLRTRHERIRGRVYPEAEIELITPPTLGGGAMERYIAPLWNLPSLRREIVHGGYDVIVLYAVPTSGWQTVGLAKKHGIPVIFRALDVSHQIRESPLSGLVRAAEKYVYRNVSLLSGNNPAMVDYCVEISGRTGPSRVNVPPIDLGHFETPVEGIDRAAVGLRAEDRVVLYMGSFFSFSGLDVALRRFSEEFDEHPDLRIVLVGGGELDGALRAIVAELGIEDRVIFTGVVSYTDLPSYLKLADVAINPFVPQLLTHVALPHKILQYMASGIPTVSTSLGGIRGLLGDDSGVIWGAGPEEVAELATRLAYAESAERSAIAERQLASIAATFSKEDSVASLEEAMNTVR</sequence>
<dbReference type="Proteomes" id="UP001596306">
    <property type="component" value="Unassembled WGS sequence"/>
</dbReference>
<gene>
    <name evidence="4" type="ORF">ACFQB0_01565</name>
</gene>
<dbReference type="GO" id="GO:0016757">
    <property type="term" value="F:glycosyltransferase activity"/>
    <property type="evidence" value="ECO:0007669"/>
    <property type="project" value="UniProtKB-KW"/>
</dbReference>
<dbReference type="InterPro" id="IPR028098">
    <property type="entry name" value="Glyco_trans_4-like_N"/>
</dbReference>
<protein>
    <submittedName>
        <fullName evidence="4">Glycosyltransferase</fullName>
        <ecNumber evidence="4">2.4.-.-</ecNumber>
    </submittedName>
</protein>
<reference evidence="5" key="1">
    <citation type="journal article" date="2019" name="Int. J. Syst. Evol. Microbiol.">
        <title>The Global Catalogue of Microorganisms (GCM) 10K type strain sequencing project: providing services to taxonomists for standard genome sequencing and annotation.</title>
        <authorList>
            <consortium name="The Broad Institute Genomics Platform"/>
            <consortium name="The Broad Institute Genome Sequencing Center for Infectious Disease"/>
            <person name="Wu L."/>
            <person name="Ma J."/>
        </authorList>
    </citation>
    <scope>NUCLEOTIDE SEQUENCE [LARGE SCALE GENOMIC DNA]</scope>
    <source>
        <strain evidence="5">CCUG 43304</strain>
    </source>
</reference>
<comment type="caution">
    <text evidence="4">The sequence shown here is derived from an EMBL/GenBank/DDBJ whole genome shotgun (WGS) entry which is preliminary data.</text>
</comment>
<keyword evidence="1 4" id="KW-0328">Glycosyltransferase</keyword>
<dbReference type="SUPFAM" id="SSF53756">
    <property type="entry name" value="UDP-Glycosyltransferase/glycogen phosphorylase"/>
    <property type="match status" value="1"/>
</dbReference>
<dbReference type="Pfam" id="PF13579">
    <property type="entry name" value="Glyco_trans_4_4"/>
    <property type="match status" value="1"/>
</dbReference>
<dbReference type="RefSeq" id="WP_386726706.1">
    <property type="nucleotide sequence ID" value="NZ_JBHSTP010000001.1"/>
</dbReference>
<evidence type="ECO:0000256" key="2">
    <source>
        <dbReference type="ARBA" id="ARBA00022679"/>
    </source>
</evidence>
<evidence type="ECO:0000313" key="4">
    <source>
        <dbReference type="EMBL" id="MFC6354802.1"/>
    </source>
</evidence>
<keyword evidence="5" id="KW-1185">Reference proteome</keyword>